<organism evidence="16 17">
    <name type="scientific">Limosa lapponica baueri</name>
    <dbReference type="NCBI Taxonomy" id="1758121"/>
    <lineage>
        <taxon>Eukaryota</taxon>
        <taxon>Metazoa</taxon>
        <taxon>Chordata</taxon>
        <taxon>Craniata</taxon>
        <taxon>Vertebrata</taxon>
        <taxon>Euteleostomi</taxon>
        <taxon>Archelosauria</taxon>
        <taxon>Archosauria</taxon>
        <taxon>Dinosauria</taxon>
        <taxon>Saurischia</taxon>
        <taxon>Theropoda</taxon>
        <taxon>Coelurosauria</taxon>
        <taxon>Aves</taxon>
        <taxon>Neognathae</taxon>
        <taxon>Neoaves</taxon>
        <taxon>Charadriiformes</taxon>
        <taxon>Scolopacidae</taxon>
        <taxon>Limosa</taxon>
    </lineage>
</organism>
<dbReference type="EMBL" id="KZ510284">
    <property type="protein sequence ID" value="PKU33260.1"/>
    <property type="molecule type" value="Genomic_DNA"/>
</dbReference>
<dbReference type="GO" id="GO:0030514">
    <property type="term" value="P:negative regulation of BMP signaling pathway"/>
    <property type="evidence" value="ECO:0007669"/>
    <property type="project" value="TreeGrafter"/>
</dbReference>
<dbReference type="GO" id="GO:0035914">
    <property type="term" value="P:skeletal muscle cell differentiation"/>
    <property type="evidence" value="ECO:0007669"/>
    <property type="project" value="UniProtKB-ARBA"/>
</dbReference>
<dbReference type="GO" id="GO:0005819">
    <property type="term" value="C:spindle"/>
    <property type="evidence" value="ECO:0007669"/>
    <property type="project" value="UniProtKB-SubCell"/>
</dbReference>
<evidence type="ECO:0000256" key="1">
    <source>
        <dbReference type="ARBA" id="ARBA00004186"/>
    </source>
</evidence>
<feature type="transmembrane region" description="Helical" evidence="14">
    <location>
        <begin position="344"/>
        <end position="369"/>
    </location>
</feature>
<reference evidence="17" key="1">
    <citation type="submission" date="2017-11" db="EMBL/GenBank/DDBJ databases">
        <authorList>
            <person name="Lima N.C."/>
            <person name="Parody-Merino A.M."/>
            <person name="Battley P.F."/>
            <person name="Fidler A.E."/>
            <person name="Prosdocimi F."/>
        </authorList>
    </citation>
    <scope>NUCLEOTIDE SEQUENCE [LARGE SCALE GENOMIC DNA]</scope>
</reference>
<dbReference type="FunFam" id="1.10.10.1180:FF:000002">
    <property type="entry name" value="LEM domain-containing protein 2"/>
    <property type="match status" value="1"/>
</dbReference>
<protein>
    <recommendedName>
        <fullName evidence="12">LEM domain-containing protein 2</fullName>
    </recommendedName>
</protein>
<evidence type="ECO:0000313" key="16">
    <source>
        <dbReference type="EMBL" id="PKU33260.1"/>
    </source>
</evidence>
<dbReference type="InterPro" id="IPR018996">
    <property type="entry name" value="Man1/Src1-like_C"/>
</dbReference>
<dbReference type="Pfam" id="PF09402">
    <property type="entry name" value="MSC"/>
    <property type="match status" value="1"/>
</dbReference>
<accession>A0A2I0THH3</accession>
<evidence type="ECO:0000256" key="11">
    <source>
        <dbReference type="ARBA" id="ARBA00063442"/>
    </source>
</evidence>
<keyword evidence="6 14" id="KW-1133">Transmembrane helix</keyword>
<evidence type="ECO:0000313" key="17">
    <source>
        <dbReference type="Proteomes" id="UP000233556"/>
    </source>
</evidence>
<keyword evidence="8 14" id="KW-0472">Membrane</keyword>
<gene>
    <name evidence="16" type="ORF">llap_16435</name>
</gene>
<feature type="domain" description="LEM" evidence="15">
    <location>
        <begin position="1"/>
        <end position="42"/>
    </location>
</feature>
<dbReference type="PANTHER" id="PTHR13428:SF8">
    <property type="entry name" value="LEM DOMAIN-CONTAINING PROTEIN 2"/>
    <property type="match status" value="1"/>
</dbReference>
<evidence type="ECO:0000256" key="7">
    <source>
        <dbReference type="ARBA" id="ARBA00022990"/>
    </source>
</evidence>
<dbReference type="InterPro" id="IPR011015">
    <property type="entry name" value="LEM/LEM-like_dom_sf"/>
</dbReference>
<sequence>MAELTDAELRKELMALGYRPGPITATTRKVYVKKLGCLRAEVAAARRRGPATPASPARSSARPQQASPSRPRSGYNPVVGAAHDSEEEDQEEEEEEEEEEEGGQQPASHWGSVRKEADREVNPSSRGGGLIRRFPWRATSDTGLASGSRWGAGQGITSRAPLLRSAPKQQMEGKGKGLEYYFSQFLCLASFVLLMIFLGILMVKMIGSGWLDKREENFNLLPVDCDKRTDDFCQAKQKDTIMNVLHELYNYLSVQAGNFECGNPDNLKSKCVWVSEAKDHVVNITGTSSQKFEAALRWILNSNKDLGIWLKGRDLSEPVTKVEDVFCLESAHPQMGLGCRFRRAVVTAIMNLFLFFWSLITLWGILIFLRYRWRKMEEEEQAMYEMVKKIIAVVQDHYKEWERNLERYPYVGIFHVRDSLIPPQSRKKMKRVWERAVDFLASNESRIQTESHRVAGEDMLVWRWTQPSYVSDSEH</sequence>
<dbReference type="SMART" id="SM00540">
    <property type="entry name" value="LEM"/>
    <property type="match status" value="1"/>
</dbReference>
<dbReference type="GO" id="GO:0005637">
    <property type="term" value="C:nuclear inner membrane"/>
    <property type="evidence" value="ECO:0007669"/>
    <property type="project" value="UniProtKB-SubCell"/>
</dbReference>
<evidence type="ECO:0000256" key="5">
    <source>
        <dbReference type="ARBA" id="ARBA00022692"/>
    </source>
</evidence>
<dbReference type="OrthoDB" id="118234at2759"/>
<feature type="region of interest" description="Disordered" evidence="13">
    <location>
        <begin position="44"/>
        <end position="133"/>
    </location>
</feature>
<dbReference type="InterPro" id="IPR003887">
    <property type="entry name" value="LEM_dom"/>
</dbReference>
<evidence type="ECO:0000256" key="10">
    <source>
        <dbReference type="ARBA" id="ARBA00023242"/>
    </source>
</evidence>
<dbReference type="SUPFAM" id="SSF63451">
    <property type="entry name" value="LEM domain"/>
    <property type="match status" value="1"/>
</dbReference>
<evidence type="ECO:0000256" key="12">
    <source>
        <dbReference type="ARBA" id="ARBA00069076"/>
    </source>
</evidence>
<dbReference type="Pfam" id="PF03020">
    <property type="entry name" value="LEM"/>
    <property type="match status" value="1"/>
</dbReference>
<feature type="compositionally biased region" description="Acidic residues" evidence="13">
    <location>
        <begin position="85"/>
        <end position="102"/>
    </location>
</feature>
<evidence type="ECO:0000256" key="8">
    <source>
        <dbReference type="ARBA" id="ARBA00023136"/>
    </source>
</evidence>
<keyword evidence="3" id="KW-0963">Cytoplasm</keyword>
<proteinExistence type="predicted"/>
<evidence type="ECO:0000256" key="2">
    <source>
        <dbReference type="ARBA" id="ARBA00004473"/>
    </source>
</evidence>
<dbReference type="GO" id="GO:0031490">
    <property type="term" value="F:chromatin DNA binding"/>
    <property type="evidence" value="ECO:0007669"/>
    <property type="project" value="TreeGrafter"/>
</dbReference>
<evidence type="ECO:0000256" key="3">
    <source>
        <dbReference type="ARBA" id="ARBA00022490"/>
    </source>
</evidence>
<evidence type="ECO:0000256" key="6">
    <source>
        <dbReference type="ARBA" id="ARBA00022989"/>
    </source>
</evidence>
<comment type="subcellular location">
    <subcellularLocation>
        <location evidence="1">Cytoplasm</location>
        <location evidence="1">Cytoskeleton</location>
        <location evidence="1">Spindle</location>
    </subcellularLocation>
    <subcellularLocation>
        <location evidence="2">Nucleus inner membrane</location>
        <topology evidence="2">Multi-pass membrane protein</topology>
    </subcellularLocation>
</comment>
<keyword evidence="5 14" id="KW-0812">Transmembrane</keyword>
<dbReference type="AlphaFoldDB" id="A0A2I0THH3"/>
<keyword evidence="9" id="KW-0206">Cytoskeleton</keyword>
<dbReference type="InterPro" id="IPR052277">
    <property type="entry name" value="INM_ESCRT-Associated"/>
</dbReference>
<reference evidence="17" key="2">
    <citation type="submission" date="2017-12" db="EMBL/GenBank/DDBJ databases">
        <title>Genome sequence of the Bar-tailed Godwit (Limosa lapponica baueri).</title>
        <authorList>
            <person name="Lima N.C.B."/>
            <person name="Parody-Merino A.M."/>
            <person name="Battley P.F."/>
            <person name="Fidler A.E."/>
            <person name="Prosdocimi F."/>
        </authorList>
    </citation>
    <scope>NUCLEOTIDE SEQUENCE [LARGE SCALE GENOMIC DNA]</scope>
</reference>
<dbReference type="Gene3D" id="1.10.720.40">
    <property type="match status" value="1"/>
</dbReference>
<dbReference type="FunFam" id="1.10.720.40:FF:000001">
    <property type="entry name" value="LEM domain containing 2, isoform CRA_a"/>
    <property type="match status" value="1"/>
</dbReference>
<evidence type="ECO:0000256" key="9">
    <source>
        <dbReference type="ARBA" id="ARBA00023212"/>
    </source>
</evidence>
<evidence type="ECO:0000259" key="15">
    <source>
        <dbReference type="PROSITE" id="PS50954"/>
    </source>
</evidence>
<keyword evidence="4" id="KW-0597">Phosphoprotein</keyword>
<keyword evidence="7" id="KW-0007">Acetylation</keyword>
<dbReference type="PROSITE" id="PS50954">
    <property type="entry name" value="LEM"/>
    <property type="match status" value="1"/>
</dbReference>
<dbReference type="Gene3D" id="1.10.10.1180">
    <property type="entry name" value="MAN1, winged-helix domain"/>
    <property type="match status" value="1"/>
</dbReference>
<dbReference type="InterPro" id="IPR041885">
    <property type="entry name" value="MAN1_winged_helix_dom"/>
</dbReference>
<comment type="subunit">
    <text evidence="11">Interacts (via N-terminus) with LMNA isoform C (via C-terminus) (in vitro). Interacts (via LEM domain) with BANF1. Interacts (via C-terminus) with CHMP7. Interacts (via N-terminus) with tubulin; the interaction causes microtubule bundling and stabilization (in vitro).</text>
</comment>
<feature type="transmembrane region" description="Helical" evidence="14">
    <location>
        <begin position="180"/>
        <end position="203"/>
    </location>
</feature>
<name>A0A2I0THH3_LIMLA</name>
<feature type="compositionally biased region" description="Low complexity" evidence="13">
    <location>
        <begin position="50"/>
        <end position="74"/>
    </location>
</feature>
<evidence type="ECO:0000256" key="13">
    <source>
        <dbReference type="SAM" id="MobiDB-lite"/>
    </source>
</evidence>
<dbReference type="Proteomes" id="UP000233556">
    <property type="component" value="Unassembled WGS sequence"/>
</dbReference>
<keyword evidence="17" id="KW-1185">Reference proteome</keyword>
<evidence type="ECO:0000256" key="14">
    <source>
        <dbReference type="SAM" id="Phobius"/>
    </source>
</evidence>
<dbReference type="PANTHER" id="PTHR13428">
    <property type="entry name" value="INNER NUCLEAR MEMBRANE PROTEIN MAN1 LEM DOMAIN CONTAINING PROTEIN"/>
    <property type="match status" value="1"/>
</dbReference>
<evidence type="ECO:0000256" key="4">
    <source>
        <dbReference type="ARBA" id="ARBA00022553"/>
    </source>
</evidence>
<dbReference type="GO" id="GO:0006998">
    <property type="term" value="P:nuclear envelope organization"/>
    <property type="evidence" value="ECO:0007669"/>
    <property type="project" value="TreeGrafter"/>
</dbReference>
<keyword evidence="10" id="KW-0539">Nucleus</keyword>